<dbReference type="EMBL" id="KB309212">
    <property type="protein sequence ID" value="ELT95180.1"/>
    <property type="molecule type" value="Genomic_DNA"/>
</dbReference>
<evidence type="ECO:0000256" key="3">
    <source>
        <dbReference type="ARBA" id="ARBA00022679"/>
    </source>
</evidence>
<dbReference type="InterPro" id="IPR023211">
    <property type="entry name" value="DNA_pol_palm_dom_sf"/>
</dbReference>
<accession>R7TW05</accession>
<evidence type="ECO:0000256" key="7">
    <source>
        <dbReference type="ARBA" id="ARBA00024411"/>
    </source>
</evidence>
<reference evidence="13" key="3">
    <citation type="submission" date="2015-06" db="UniProtKB">
        <authorList>
            <consortium name="EnsemblMetazoa"/>
        </authorList>
    </citation>
    <scope>IDENTIFICATION</scope>
</reference>
<dbReference type="SUPFAM" id="SSF53098">
    <property type="entry name" value="Ribonuclease H-like"/>
    <property type="match status" value="1"/>
</dbReference>
<dbReference type="GO" id="GO:0003887">
    <property type="term" value="F:DNA-directed DNA polymerase activity"/>
    <property type="evidence" value="ECO:0007669"/>
    <property type="project" value="UniProtKB-KW"/>
</dbReference>
<evidence type="ECO:0000256" key="9">
    <source>
        <dbReference type="SAM" id="MobiDB-lite"/>
    </source>
</evidence>
<dbReference type="InterPro" id="IPR036397">
    <property type="entry name" value="RNaseH_sf"/>
</dbReference>
<dbReference type="InterPro" id="IPR006133">
    <property type="entry name" value="DNA-dir_DNA_pol_B_exonuc"/>
</dbReference>
<comment type="similarity">
    <text evidence="1">Belongs to the DNA polymerase type-B family.</text>
</comment>
<reference evidence="12 14" key="2">
    <citation type="journal article" date="2013" name="Nature">
        <title>Insights into bilaterian evolution from three spiralian genomes.</title>
        <authorList>
            <person name="Simakov O."/>
            <person name="Marletaz F."/>
            <person name="Cho S.J."/>
            <person name="Edsinger-Gonzales E."/>
            <person name="Havlak P."/>
            <person name="Hellsten U."/>
            <person name="Kuo D.H."/>
            <person name="Larsson T."/>
            <person name="Lv J."/>
            <person name="Arendt D."/>
            <person name="Savage R."/>
            <person name="Osoegawa K."/>
            <person name="de Jong P."/>
            <person name="Grimwood J."/>
            <person name="Chapman J.A."/>
            <person name="Shapiro H."/>
            <person name="Aerts A."/>
            <person name="Otillar R.P."/>
            <person name="Terry A.Y."/>
            <person name="Boore J.L."/>
            <person name="Grigoriev I.V."/>
            <person name="Lindberg D.R."/>
            <person name="Seaver E.C."/>
            <person name="Weisblat D.A."/>
            <person name="Putnam N.H."/>
            <person name="Rokhsar D.S."/>
        </authorList>
    </citation>
    <scope>NUCLEOTIDE SEQUENCE</scope>
    <source>
        <strain evidence="12 14">I ESC-2004</strain>
    </source>
</reference>
<dbReference type="Pfam" id="PF03104">
    <property type="entry name" value="DNA_pol_B_exo1"/>
    <property type="match status" value="1"/>
</dbReference>
<dbReference type="InterPro" id="IPR006134">
    <property type="entry name" value="DNA-dir_DNA_pol_B_multi_dom"/>
</dbReference>
<dbReference type="GO" id="GO:0003677">
    <property type="term" value="F:DNA binding"/>
    <property type="evidence" value="ECO:0007669"/>
    <property type="project" value="UniProtKB-KW"/>
</dbReference>
<keyword evidence="3" id="KW-0808">Transferase</keyword>
<sequence length="1812" mass="208577">MYHFYNIYVPSGGALRKEFSHLPRLEPHLLLRLAKDRPHLYETEIRTRLLSGQDPSYAYGNTPIVIDAVPGLPPPLPHDPMVHDSTLYPPHGREKLYLHVYGLFKTCYVVLRDQEAVSGFALPNTLMKKLKTLNLKGLVGAKLVYKRPPDHAVEGFKFMIKLYFNGIDGSWYQVRNALQNAMGNGKFLGTHLLSGSVEPHSKLMIKNETSSVGILRVLSNGAADEIKTARSFKYLNVHHKDLEFDNMTGLEYSPEMVDPLLNEFYEILRARILPHLAGGQMFRRYVEMVILINDKKKKQKKVHLWKEAWKKKKEKTEEKDNKMRPKQKWHGSSFFKYRDFKCAVLESCLTKELKYIQKKSCEKVMFSSVLSTANTSDNNSTENVYKEKDLFITEAVKFQYLLRFEIKKFWHERITPLYTTKKREIEKMKITNNLTKLMRTLCFDIETSFVPHCDAEEMITLVHFTLTDEGAHAMPLEHVTFHYLAPERQDGNGRRENGAILNYDYGAIVRIVDEITRTPEGKTYPHNLQPNVNFHIHDFNSEKELLIACIEYVRKVQPHTLAHYNGNAFDLPFFNMRCERLGLSANLHHHHHHNKDYRNGYSYGRRKTFPLSFSNRYDEAVLKYRPNYKITENKMRSASVAHFVEKRRRATFPDEDEEEEEGEGTTTATISTNTEPLEDVRSSHGDAKKNNHMKEARDIVSLLFTHMASRDLLDSMPPINPNPRDKFPLDKTLDCSARRLLGIRKFYCEDVDYTNLEKTWRRGTMTQLVNFIAYCIADVLIVFFLNKKRLVNMAKTAMAAMTFRTPREMDANSETMKTTLTFMHSQMWRENICSVDSSAASGGGAARAAYMLEPGYEFDVENNFRDLKPRAGRTISGVQGVYSSHLIALVDFNSQYPFIMISANICNTTLMSEAFILKEGLVENRDYTKLKVWNVHPRVVHDCREDRCTMTAQTGRRDYGQKCKWRTEYVMCYYTAYYATQTYFRGMSSKMCSFLIDLRNSYKREMKAARGRGDTGTAETYDCMQGAAKLAGNSIYGVLSLWEVVVGGSITQIGRNQNELASEFFFKLMGPIAMADTDSTAPLLRDIPFLDNQPLTALSRALMKSSERGVKNLLSVSELIKRLIASFDEPMREVNNGQFWQKPANLELEKFLIGMIFLQKKNYYALKLLPDGSLDLHVAGLACKRSDRTELKSAAQLPCMKMVMENDIEGLILYAEHLFSLASVYLRAHEIATHEIMRLCEDINVELENITYNADDDDGSWVEEAGKAVSSAEELFKLQEKSREARKRVGKFEEEGRFEEILREHGADGLLEEKYAVSREKVNGIYKPRTVADKMAITQCKRRGIPRAQAGLYVDVYRNASVQVAAHILSLIRTLLLHPFDDGETTTTTTLTTTKEYKNTKKKVKMGPLLAKAYQRFTGLSDREIQTEATRQHATASRRRAKEEAVNALSVTDMPARFKVQPRDTLALSPRIRLALSRLKWHLEKSCKEVEKERKKNFTETYFTLPELIRRARKGGGGRSGGRGEADLERAKKKVHKMLRDFVTPVKNLPMWWYDLEFTRVLDNPRIVDKWVFLAHEEVCVDLWAWYLDVVIIVNTRAAEEEEEEVRLLEKRYLLVRTTRPVSLMVTDKMLSSCDGVEVEPYTSDMCYLFEENLKPLSTPALLLLLVEEGKKFTYWICAKTTVVKREPDRSSSRHQRALTRAWLTEMTFSGSIVYETLSVPGFLRDDGTIINTWIFEDDAGWRTISCAALYRKLTEKGSVSSSYLALSEYVDDENLHMVFNDTTGELELATENCPFPIQIWIRIQSRIREES</sequence>
<feature type="compositionally biased region" description="Basic and acidic residues" evidence="9">
    <location>
        <begin position="678"/>
        <end position="688"/>
    </location>
</feature>
<evidence type="ECO:0000256" key="5">
    <source>
        <dbReference type="ARBA" id="ARBA00022932"/>
    </source>
</evidence>
<dbReference type="GO" id="GO:0008296">
    <property type="term" value="F:3'-5'-DNA exonuclease activity"/>
    <property type="evidence" value="ECO:0007669"/>
    <property type="project" value="TreeGrafter"/>
</dbReference>
<dbReference type="SMART" id="SM00486">
    <property type="entry name" value="POLBc"/>
    <property type="match status" value="1"/>
</dbReference>
<dbReference type="OrthoDB" id="10669015at2759"/>
<evidence type="ECO:0000313" key="14">
    <source>
        <dbReference type="Proteomes" id="UP000014760"/>
    </source>
</evidence>
<dbReference type="EnsemblMetazoa" id="CapteT187509">
    <property type="protein sequence ID" value="CapteP187509"/>
    <property type="gene ID" value="CapteG187509"/>
</dbReference>
<evidence type="ECO:0000256" key="2">
    <source>
        <dbReference type="ARBA" id="ARBA00012417"/>
    </source>
</evidence>
<dbReference type="Gene3D" id="3.30.420.10">
    <property type="entry name" value="Ribonuclease H-like superfamily/Ribonuclease H"/>
    <property type="match status" value="1"/>
</dbReference>
<dbReference type="GO" id="GO:0000166">
    <property type="term" value="F:nucleotide binding"/>
    <property type="evidence" value="ECO:0007669"/>
    <property type="project" value="InterPro"/>
</dbReference>
<dbReference type="PANTHER" id="PTHR10322">
    <property type="entry name" value="DNA POLYMERASE CATALYTIC SUBUNIT"/>
    <property type="match status" value="1"/>
</dbReference>
<evidence type="ECO:0000256" key="8">
    <source>
        <dbReference type="ARBA" id="ARBA00049244"/>
    </source>
</evidence>
<proteinExistence type="inferred from homology"/>
<dbReference type="Gene3D" id="3.90.1600.10">
    <property type="entry name" value="Palm domain of DNA polymerase"/>
    <property type="match status" value="1"/>
</dbReference>
<keyword evidence="6" id="KW-0238">DNA-binding</keyword>
<reference evidence="14" key="1">
    <citation type="submission" date="2012-12" db="EMBL/GenBank/DDBJ databases">
        <authorList>
            <person name="Hellsten U."/>
            <person name="Grimwood J."/>
            <person name="Chapman J.A."/>
            <person name="Shapiro H."/>
            <person name="Aerts A."/>
            <person name="Otillar R.P."/>
            <person name="Terry A.Y."/>
            <person name="Boore J.L."/>
            <person name="Simakov O."/>
            <person name="Marletaz F."/>
            <person name="Cho S.-J."/>
            <person name="Edsinger-Gonzales E."/>
            <person name="Havlak P."/>
            <person name="Kuo D.-H."/>
            <person name="Larsson T."/>
            <person name="Lv J."/>
            <person name="Arendt D."/>
            <person name="Savage R."/>
            <person name="Osoegawa K."/>
            <person name="de Jong P."/>
            <person name="Lindberg D.R."/>
            <person name="Seaver E.C."/>
            <person name="Weisblat D.A."/>
            <person name="Putnam N.H."/>
            <person name="Grigoriev I.V."/>
            <person name="Rokhsar D.S."/>
        </authorList>
    </citation>
    <scope>NUCLEOTIDE SEQUENCE</scope>
    <source>
        <strain evidence="14">I ESC-2004</strain>
    </source>
</reference>
<evidence type="ECO:0000259" key="10">
    <source>
        <dbReference type="Pfam" id="PF00136"/>
    </source>
</evidence>
<dbReference type="InterPro" id="IPR006172">
    <property type="entry name" value="DNA-dir_DNA_pol_B"/>
</dbReference>
<dbReference type="Gene3D" id="1.10.287.690">
    <property type="entry name" value="Helix hairpin bin"/>
    <property type="match status" value="1"/>
</dbReference>
<feature type="compositionally biased region" description="Low complexity" evidence="9">
    <location>
        <begin position="664"/>
        <end position="675"/>
    </location>
</feature>
<dbReference type="SUPFAM" id="SSF56672">
    <property type="entry name" value="DNA/RNA polymerases"/>
    <property type="match status" value="1"/>
</dbReference>
<feature type="region of interest" description="Disordered" evidence="9">
    <location>
        <begin position="649"/>
        <end position="688"/>
    </location>
</feature>
<dbReference type="GO" id="GO:0006297">
    <property type="term" value="P:nucleotide-excision repair, DNA gap filling"/>
    <property type="evidence" value="ECO:0007669"/>
    <property type="project" value="TreeGrafter"/>
</dbReference>
<evidence type="ECO:0000256" key="1">
    <source>
        <dbReference type="ARBA" id="ARBA00005755"/>
    </source>
</evidence>
<dbReference type="InterPro" id="IPR012337">
    <property type="entry name" value="RNaseH-like_sf"/>
</dbReference>
<dbReference type="GO" id="GO:0045004">
    <property type="term" value="P:DNA replication proofreading"/>
    <property type="evidence" value="ECO:0007669"/>
    <property type="project" value="TreeGrafter"/>
</dbReference>
<dbReference type="InterPro" id="IPR043502">
    <property type="entry name" value="DNA/RNA_pol_sf"/>
</dbReference>
<dbReference type="Proteomes" id="UP000014760">
    <property type="component" value="Unassembled WGS sequence"/>
</dbReference>
<protein>
    <recommendedName>
        <fullName evidence="7">DNA polymerase delta catalytic subunit</fullName>
        <ecNumber evidence="2">2.7.7.7</ecNumber>
    </recommendedName>
</protein>
<evidence type="ECO:0000259" key="11">
    <source>
        <dbReference type="Pfam" id="PF03104"/>
    </source>
</evidence>
<dbReference type="InterPro" id="IPR050240">
    <property type="entry name" value="DNA_pol_type-B"/>
</dbReference>
<dbReference type="Pfam" id="PF00136">
    <property type="entry name" value="DNA_pol_B"/>
    <property type="match status" value="1"/>
</dbReference>
<evidence type="ECO:0000313" key="12">
    <source>
        <dbReference type="EMBL" id="ELT95180.1"/>
    </source>
</evidence>
<organism evidence="12">
    <name type="scientific">Capitella teleta</name>
    <name type="common">Polychaete worm</name>
    <dbReference type="NCBI Taxonomy" id="283909"/>
    <lineage>
        <taxon>Eukaryota</taxon>
        <taxon>Metazoa</taxon>
        <taxon>Spiralia</taxon>
        <taxon>Lophotrochozoa</taxon>
        <taxon>Annelida</taxon>
        <taxon>Polychaeta</taxon>
        <taxon>Sedentaria</taxon>
        <taxon>Scolecida</taxon>
        <taxon>Capitellidae</taxon>
        <taxon>Capitella</taxon>
    </lineage>
</organism>
<evidence type="ECO:0000256" key="6">
    <source>
        <dbReference type="ARBA" id="ARBA00023125"/>
    </source>
</evidence>
<feature type="domain" description="DNA-directed DNA polymerase family B multifunctional" evidence="10">
    <location>
        <begin position="872"/>
        <end position="1056"/>
    </location>
</feature>
<dbReference type="EMBL" id="AMQN01011962">
    <property type="status" value="NOT_ANNOTATED_CDS"/>
    <property type="molecule type" value="Genomic_DNA"/>
</dbReference>
<evidence type="ECO:0000256" key="4">
    <source>
        <dbReference type="ARBA" id="ARBA00022695"/>
    </source>
</evidence>
<evidence type="ECO:0000313" key="13">
    <source>
        <dbReference type="EnsemblMetazoa" id="CapteP187509"/>
    </source>
</evidence>
<name>R7TW05_CAPTE</name>
<dbReference type="GO" id="GO:0043625">
    <property type="term" value="C:delta DNA polymerase complex"/>
    <property type="evidence" value="ECO:0007669"/>
    <property type="project" value="TreeGrafter"/>
</dbReference>
<keyword evidence="14" id="KW-1185">Reference proteome</keyword>
<keyword evidence="5" id="KW-0239">DNA-directed DNA polymerase</keyword>
<dbReference type="STRING" id="283909.R7TW05"/>
<dbReference type="HOGENOM" id="CLU_237815_0_0_1"/>
<dbReference type="GO" id="GO:0006287">
    <property type="term" value="P:base-excision repair, gap-filling"/>
    <property type="evidence" value="ECO:0007669"/>
    <property type="project" value="TreeGrafter"/>
</dbReference>
<gene>
    <name evidence="12" type="ORF">CAPTEDRAFT_187509</name>
</gene>
<keyword evidence="4" id="KW-0548">Nucleotidyltransferase</keyword>
<dbReference type="PANTHER" id="PTHR10322:SF23">
    <property type="entry name" value="DNA POLYMERASE DELTA CATALYTIC SUBUNIT"/>
    <property type="match status" value="1"/>
</dbReference>
<comment type="catalytic activity">
    <reaction evidence="8">
        <text>DNA(n) + a 2'-deoxyribonucleoside 5'-triphosphate = DNA(n+1) + diphosphate</text>
        <dbReference type="Rhea" id="RHEA:22508"/>
        <dbReference type="Rhea" id="RHEA-COMP:17339"/>
        <dbReference type="Rhea" id="RHEA-COMP:17340"/>
        <dbReference type="ChEBI" id="CHEBI:33019"/>
        <dbReference type="ChEBI" id="CHEBI:61560"/>
        <dbReference type="ChEBI" id="CHEBI:173112"/>
        <dbReference type="EC" id="2.7.7.7"/>
    </reaction>
</comment>
<dbReference type="EC" id="2.7.7.7" evidence="2"/>
<feature type="compositionally biased region" description="Acidic residues" evidence="9">
    <location>
        <begin position="653"/>
        <end position="663"/>
    </location>
</feature>
<feature type="domain" description="DNA-directed DNA polymerase family B exonuclease" evidence="11">
    <location>
        <begin position="418"/>
        <end position="583"/>
    </location>
</feature>